<evidence type="ECO:0000256" key="7">
    <source>
        <dbReference type="SAM" id="Phobius"/>
    </source>
</evidence>
<evidence type="ECO:0000313" key="10">
    <source>
        <dbReference type="Proteomes" id="UP001500212"/>
    </source>
</evidence>
<feature type="transmembrane region" description="Helical" evidence="7">
    <location>
        <begin position="159"/>
        <end position="182"/>
    </location>
</feature>
<dbReference type="PANTHER" id="PTHR36115">
    <property type="entry name" value="PROLINE-RICH ANTIGEN HOMOLOG-RELATED"/>
    <property type="match status" value="1"/>
</dbReference>
<evidence type="ECO:0000256" key="1">
    <source>
        <dbReference type="ARBA" id="ARBA00004651"/>
    </source>
</evidence>
<keyword evidence="3 7" id="KW-0812">Transmembrane</keyword>
<dbReference type="InterPro" id="IPR010432">
    <property type="entry name" value="RDD"/>
</dbReference>
<evidence type="ECO:0000313" key="9">
    <source>
        <dbReference type="EMBL" id="GAA4611854.1"/>
    </source>
</evidence>
<feature type="region of interest" description="Disordered" evidence="6">
    <location>
        <begin position="1"/>
        <end position="75"/>
    </location>
</feature>
<comment type="caution">
    <text evidence="9">The sequence shown here is derived from an EMBL/GenBank/DDBJ whole genome shotgun (WGS) entry which is preliminary data.</text>
</comment>
<accession>A0ABP8TRN2</accession>
<sequence length="265" mass="28343">MATDPPEDEAAQAPEAEPPSDGSQPDQPGPHPRPYGLPPGQPYVDSVPGAYGGPPPGPYGPSGPGHYGGPPPAPPYPSYPPGGPYPAYGPPTAMDPTLAEWWQRLVARIIDGLLLSVVTAPLLVWYFLWYLHRIKDILPSDPDAPPPPVGEMLHTELGLMGYSLLVGLVSAVVAFGYEAFALSRWGRTVGKRVMNIKVVALSDRAPITGGTAAKRAALYALVPQVPTVGGMFGLLNVLWLLWDKPYRQCLHDKVARTVVVKTPPR</sequence>
<keyword evidence="4 7" id="KW-1133">Transmembrane helix</keyword>
<dbReference type="RefSeq" id="WP_345359207.1">
    <property type="nucleotide sequence ID" value="NZ_BAABHJ010000018.1"/>
</dbReference>
<reference evidence="10" key="1">
    <citation type="journal article" date="2019" name="Int. J. Syst. Evol. Microbiol.">
        <title>The Global Catalogue of Microorganisms (GCM) 10K type strain sequencing project: providing services to taxonomists for standard genome sequencing and annotation.</title>
        <authorList>
            <consortium name="The Broad Institute Genomics Platform"/>
            <consortium name="The Broad Institute Genome Sequencing Center for Infectious Disease"/>
            <person name="Wu L."/>
            <person name="Ma J."/>
        </authorList>
    </citation>
    <scope>NUCLEOTIDE SEQUENCE [LARGE SCALE GENOMIC DNA]</scope>
    <source>
        <strain evidence="10">JCM 17938</strain>
    </source>
</reference>
<evidence type="ECO:0000256" key="5">
    <source>
        <dbReference type="ARBA" id="ARBA00023136"/>
    </source>
</evidence>
<evidence type="ECO:0000256" key="6">
    <source>
        <dbReference type="SAM" id="MobiDB-lite"/>
    </source>
</evidence>
<organism evidence="9 10">
    <name type="scientific">Actinoallomurus liliacearum</name>
    <dbReference type="NCBI Taxonomy" id="1080073"/>
    <lineage>
        <taxon>Bacteria</taxon>
        <taxon>Bacillati</taxon>
        <taxon>Actinomycetota</taxon>
        <taxon>Actinomycetes</taxon>
        <taxon>Streptosporangiales</taxon>
        <taxon>Thermomonosporaceae</taxon>
        <taxon>Actinoallomurus</taxon>
    </lineage>
</organism>
<keyword evidence="5 7" id="KW-0472">Membrane</keyword>
<evidence type="ECO:0000259" key="8">
    <source>
        <dbReference type="Pfam" id="PF06271"/>
    </source>
</evidence>
<name>A0ABP8TRN2_9ACTN</name>
<dbReference type="Pfam" id="PF06271">
    <property type="entry name" value="RDD"/>
    <property type="match status" value="1"/>
</dbReference>
<feature type="domain" description="RDD" evidence="8">
    <location>
        <begin position="99"/>
        <end position="255"/>
    </location>
</feature>
<proteinExistence type="predicted"/>
<protein>
    <recommendedName>
        <fullName evidence="8">RDD domain-containing protein</fullName>
    </recommendedName>
</protein>
<keyword evidence="10" id="KW-1185">Reference proteome</keyword>
<dbReference type="EMBL" id="BAABHJ010000018">
    <property type="protein sequence ID" value="GAA4611854.1"/>
    <property type="molecule type" value="Genomic_DNA"/>
</dbReference>
<feature type="compositionally biased region" description="Pro residues" evidence="6">
    <location>
        <begin position="27"/>
        <end position="41"/>
    </location>
</feature>
<comment type="subcellular location">
    <subcellularLocation>
        <location evidence="1">Cell membrane</location>
        <topology evidence="1">Multi-pass membrane protein</topology>
    </subcellularLocation>
</comment>
<keyword evidence="2" id="KW-1003">Cell membrane</keyword>
<dbReference type="Proteomes" id="UP001500212">
    <property type="component" value="Unassembled WGS sequence"/>
</dbReference>
<gene>
    <name evidence="9" type="ORF">GCM10023195_50450</name>
</gene>
<feature type="compositionally biased region" description="Acidic residues" evidence="6">
    <location>
        <begin position="1"/>
        <end position="10"/>
    </location>
</feature>
<evidence type="ECO:0000256" key="3">
    <source>
        <dbReference type="ARBA" id="ARBA00022692"/>
    </source>
</evidence>
<evidence type="ECO:0000256" key="4">
    <source>
        <dbReference type="ARBA" id="ARBA00022989"/>
    </source>
</evidence>
<feature type="transmembrane region" description="Helical" evidence="7">
    <location>
        <begin position="112"/>
        <end position="131"/>
    </location>
</feature>
<dbReference type="InterPro" id="IPR051791">
    <property type="entry name" value="Pra-immunoreactive"/>
</dbReference>
<evidence type="ECO:0000256" key="2">
    <source>
        <dbReference type="ARBA" id="ARBA00022475"/>
    </source>
</evidence>
<feature type="transmembrane region" description="Helical" evidence="7">
    <location>
        <begin position="216"/>
        <end position="242"/>
    </location>
</feature>